<comment type="caution">
    <text evidence="2">The sequence shown here is derived from an EMBL/GenBank/DDBJ whole genome shotgun (WGS) entry which is preliminary data.</text>
</comment>
<dbReference type="PANTHER" id="PTHR43792">
    <property type="entry name" value="GNAT FAMILY, PUTATIVE (AFU_ORTHOLOGUE AFUA_3G00765)-RELATED-RELATED"/>
    <property type="match status" value="1"/>
</dbReference>
<dbReference type="InterPro" id="IPR016181">
    <property type="entry name" value="Acyl_CoA_acyltransferase"/>
</dbReference>
<dbReference type="PROSITE" id="PS51186">
    <property type="entry name" value="GNAT"/>
    <property type="match status" value="1"/>
</dbReference>
<dbReference type="EMBL" id="JAGSOJ010000001">
    <property type="protein sequence ID" value="MCM1989331.1"/>
    <property type="molecule type" value="Genomic_DNA"/>
</dbReference>
<reference evidence="2" key="2">
    <citation type="submission" date="2021-04" db="EMBL/GenBank/DDBJ databases">
        <authorList>
            <person name="Dong X."/>
        </authorList>
    </citation>
    <scope>NUCLEOTIDE SEQUENCE</scope>
    <source>
        <strain evidence="2">ZWT</strain>
    </source>
</reference>
<name>A0A9J6NYJ2_9CLOT</name>
<organism evidence="2 3">
    <name type="scientific">Oceanirhabdus seepicola</name>
    <dbReference type="NCBI Taxonomy" id="2828781"/>
    <lineage>
        <taxon>Bacteria</taxon>
        <taxon>Bacillati</taxon>
        <taxon>Bacillota</taxon>
        <taxon>Clostridia</taxon>
        <taxon>Eubacteriales</taxon>
        <taxon>Clostridiaceae</taxon>
        <taxon>Oceanirhabdus</taxon>
    </lineage>
</organism>
<protein>
    <submittedName>
        <fullName evidence="2">GNAT family N-acetyltransferase</fullName>
    </submittedName>
</protein>
<gene>
    <name evidence="2" type="ORF">KDK92_06235</name>
</gene>
<dbReference type="SUPFAM" id="SSF55729">
    <property type="entry name" value="Acyl-CoA N-acyltransferases (Nat)"/>
    <property type="match status" value="1"/>
</dbReference>
<evidence type="ECO:0000313" key="2">
    <source>
        <dbReference type="EMBL" id="MCM1989331.1"/>
    </source>
</evidence>
<dbReference type="AlphaFoldDB" id="A0A9J6NYJ2"/>
<dbReference type="InterPro" id="IPR051531">
    <property type="entry name" value="N-acetyltransferase"/>
</dbReference>
<dbReference type="Pfam" id="PF13302">
    <property type="entry name" value="Acetyltransf_3"/>
    <property type="match status" value="1"/>
</dbReference>
<dbReference type="Gene3D" id="3.40.630.30">
    <property type="match status" value="1"/>
</dbReference>
<dbReference type="GO" id="GO:0016747">
    <property type="term" value="F:acyltransferase activity, transferring groups other than amino-acyl groups"/>
    <property type="evidence" value="ECO:0007669"/>
    <property type="project" value="InterPro"/>
</dbReference>
<proteinExistence type="predicted"/>
<dbReference type="RefSeq" id="WP_250858330.1">
    <property type="nucleotide sequence ID" value="NZ_JAGSOJ010000001.1"/>
</dbReference>
<evidence type="ECO:0000259" key="1">
    <source>
        <dbReference type="PROSITE" id="PS51186"/>
    </source>
</evidence>
<evidence type="ECO:0000313" key="3">
    <source>
        <dbReference type="Proteomes" id="UP001056429"/>
    </source>
</evidence>
<reference evidence="2" key="1">
    <citation type="journal article" date="2021" name="mSystems">
        <title>Bacteria and Archaea Synergistically Convert Glycine Betaine to Biogenic Methane in the Formosa Cold Seep of the South China Sea.</title>
        <authorList>
            <person name="Li L."/>
            <person name="Zhang W."/>
            <person name="Zhang S."/>
            <person name="Song L."/>
            <person name="Sun Q."/>
            <person name="Zhang H."/>
            <person name="Xiang H."/>
            <person name="Dong X."/>
        </authorList>
    </citation>
    <scope>NUCLEOTIDE SEQUENCE</scope>
    <source>
        <strain evidence="2">ZWT</strain>
    </source>
</reference>
<dbReference type="Proteomes" id="UP001056429">
    <property type="component" value="Unassembled WGS sequence"/>
</dbReference>
<feature type="domain" description="N-acetyltransferase" evidence="1">
    <location>
        <begin position="15"/>
        <end position="183"/>
    </location>
</feature>
<accession>A0A9J6NYJ2</accession>
<sequence>MLNHKGTKKLETERLILRKFKEEDASDIYKNWASDSEVTKYLSWSAHNSVELSKKLIGMWIDSYSNEERYQWAIELKETGEVIGNIDLIEINNNDEKCEVGYCIGKAFWNKGILTEAFSKIIKFAFDEIGFQRIAARHDVDNQASGRVMEKCNLMYEGTLRKISRNNRGNLVDCKYYSILRDEYFK</sequence>
<keyword evidence="3" id="KW-1185">Reference proteome</keyword>
<dbReference type="InterPro" id="IPR000182">
    <property type="entry name" value="GNAT_dom"/>
</dbReference>